<organism evidence="1 2">
    <name type="scientific">Enterococcus avium</name>
    <name type="common">Streptococcus avium</name>
    <dbReference type="NCBI Taxonomy" id="33945"/>
    <lineage>
        <taxon>Bacteria</taxon>
        <taxon>Bacillati</taxon>
        <taxon>Bacillota</taxon>
        <taxon>Bacilli</taxon>
        <taxon>Lactobacillales</taxon>
        <taxon>Enterococcaceae</taxon>
        <taxon>Enterococcus</taxon>
    </lineage>
</organism>
<dbReference type="EMBL" id="RYZS01000001">
    <property type="protein sequence ID" value="RVU94010.1"/>
    <property type="molecule type" value="Genomic_DNA"/>
</dbReference>
<dbReference type="InterPro" id="IPR013332">
    <property type="entry name" value="KPR_N"/>
</dbReference>
<accession>A0A437UK32</accession>
<dbReference type="Gene3D" id="3.40.50.720">
    <property type="entry name" value="NAD(P)-binding Rossmann-like Domain"/>
    <property type="match status" value="1"/>
</dbReference>
<comment type="caution">
    <text evidence="1">The sequence shown here is derived from an EMBL/GenBank/DDBJ whole genome shotgun (WGS) entry which is preliminary data.</text>
</comment>
<evidence type="ECO:0000313" key="2">
    <source>
        <dbReference type="Proteomes" id="UP000288388"/>
    </source>
</evidence>
<gene>
    <name evidence="1" type="ORF">EK398_03550</name>
</gene>
<protein>
    <submittedName>
        <fullName evidence="1">Ketopantoate reductase family protein</fullName>
    </submittedName>
</protein>
<dbReference type="RefSeq" id="WP_127978298.1">
    <property type="nucleotide sequence ID" value="NZ_CAAKNX010000180.1"/>
</dbReference>
<dbReference type="SUPFAM" id="SSF51735">
    <property type="entry name" value="NAD(P)-binding Rossmann-fold domains"/>
    <property type="match status" value="1"/>
</dbReference>
<dbReference type="Pfam" id="PF02558">
    <property type="entry name" value="ApbA"/>
    <property type="match status" value="1"/>
</dbReference>
<evidence type="ECO:0000313" key="1">
    <source>
        <dbReference type="EMBL" id="RVU94010.1"/>
    </source>
</evidence>
<reference evidence="1 2" key="1">
    <citation type="submission" date="2018-12" db="EMBL/GenBank/DDBJ databases">
        <title>A novel vanA-carrying plasmid in a clinical isolate of Enterococcus avium.</title>
        <authorList>
            <person name="Bernasconi O.J."/>
            <person name="Luzzaro F."/>
            <person name="Endimiani A."/>
        </authorList>
    </citation>
    <scope>NUCLEOTIDE SEQUENCE [LARGE SCALE GENOMIC DNA]</scope>
    <source>
        <strain evidence="1 2">LC0559/18</strain>
    </source>
</reference>
<dbReference type="InterPro" id="IPR036291">
    <property type="entry name" value="NAD(P)-bd_dom_sf"/>
</dbReference>
<sequence>MKILVYGAGVHGSFLAHTLMKVKGNDVTILARGKRYDELVSNGIEIRHYFQRKETKERINVVRTLDQNDRYELIFVTMQAGQFESVLPILASNVSTNIVLSGNNAKAEEMQNFILNNSRVPKKIAFGMQTSAGMRTDSGKVISIHGKGSSMYGELNNQKTLFPLIKKAFGENYKVKYQKEIDSWLKTHYVYITAMNAMQYIYDDDLKKLSKSKQSLLEMTQATKEGFSVLEELGHTITPTSQAVMINNKWINYYFNKIYYKLPINKAVKGSPKEIKELLVAFHTLKKDATVHTPAWDKIEKEFFHKYSA</sequence>
<proteinExistence type="predicted"/>
<dbReference type="AlphaFoldDB" id="A0A437UK32"/>
<dbReference type="Proteomes" id="UP000288388">
    <property type="component" value="Unassembled WGS sequence"/>
</dbReference>
<name>A0A437UK32_ENTAV</name>